<evidence type="ECO:0008006" key="3">
    <source>
        <dbReference type="Google" id="ProtNLM"/>
    </source>
</evidence>
<dbReference type="EMBL" id="MTSE01000001">
    <property type="protein sequence ID" value="OUJ75917.1"/>
    <property type="molecule type" value="Genomic_DNA"/>
</dbReference>
<evidence type="ECO:0000313" key="2">
    <source>
        <dbReference type="Proteomes" id="UP000194873"/>
    </source>
</evidence>
<gene>
    <name evidence="1" type="ORF">BXP70_01105</name>
</gene>
<sequence length="106" mass="11553">MAVAVVDVGSGKTLASHSNSVSINPEIAATYNTEVVRQKQKALTALALEEEQIDEILISLRHQLHLIKLMDAGHTFVYLVVKSSETSLAVAREVVRSQTLLLSEAR</sequence>
<name>A0A243WKQ4_9BACT</name>
<proteinExistence type="predicted"/>
<keyword evidence="2" id="KW-1185">Reference proteome</keyword>
<comment type="caution">
    <text evidence="1">The sequence shown here is derived from an EMBL/GenBank/DDBJ whole genome shotgun (WGS) entry which is preliminary data.</text>
</comment>
<dbReference type="Proteomes" id="UP000194873">
    <property type="component" value="Unassembled WGS sequence"/>
</dbReference>
<reference evidence="1 2" key="1">
    <citation type="submission" date="2017-01" db="EMBL/GenBank/DDBJ databases">
        <title>A new Hymenobacter.</title>
        <authorList>
            <person name="Liang Y."/>
            <person name="Feng F."/>
        </authorList>
    </citation>
    <scope>NUCLEOTIDE SEQUENCE [LARGE SCALE GENOMIC DNA]</scope>
    <source>
        <strain evidence="1">MIMBbqt21</strain>
    </source>
</reference>
<accession>A0A243WKQ4</accession>
<evidence type="ECO:0000313" key="1">
    <source>
        <dbReference type="EMBL" id="OUJ75917.1"/>
    </source>
</evidence>
<protein>
    <recommendedName>
        <fullName evidence="3">SHS2 domain-containing protein</fullName>
    </recommendedName>
</protein>
<organism evidence="1 2">
    <name type="scientific">Hymenobacter crusticola</name>
    <dbReference type="NCBI Taxonomy" id="1770526"/>
    <lineage>
        <taxon>Bacteria</taxon>
        <taxon>Pseudomonadati</taxon>
        <taxon>Bacteroidota</taxon>
        <taxon>Cytophagia</taxon>
        <taxon>Cytophagales</taxon>
        <taxon>Hymenobacteraceae</taxon>
        <taxon>Hymenobacter</taxon>
    </lineage>
</organism>
<dbReference type="AlphaFoldDB" id="A0A243WKQ4"/>